<accession>A0ABW0U5M6</accession>
<dbReference type="RefSeq" id="WP_270898020.1">
    <property type="nucleotide sequence ID" value="NZ_JBHSPF010000018.1"/>
</dbReference>
<reference evidence="3" key="1">
    <citation type="journal article" date="2019" name="Int. J. Syst. Evol. Microbiol.">
        <title>The Global Catalogue of Microorganisms (GCM) 10K type strain sequencing project: providing services to taxonomists for standard genome sequencing and annotation.</title>
        <authorList>
            <consortium name="The Broad Institute Genomics Platform"/>
            <consortium name="The Broad Institute Genome Sequencing Center for Infectious Disease"/>
            <person name="Wu L."/>
            <person name="Ma J."/>
        </authorList>
    </citation>
    <scope>NUCLEOTIDE SEQUENCE [LARGE SCALE GENOMIC DNA]</scope>
    <source>
        <strain evidence="3">CGMCC 1.15790</strain>
    </source>
</reference>
<comment type="caution">
    <text evidence="2">The sequence shown here is derived from an EMBL/GenBank/DDBJ whole genome shotgun (WGS) entry which is preliminary data.</text>
</comment>
<proteinExistence type="predicted"/>
<evidence type="ECO:0008006" key="4">
    <source>
        <dbReference type="Google" id="ProtNLM"/>
    </source>
</evidence>
<organism evidence="2 3">
    <name type="scientific">Aliibacillus thermotolerans</name>
    <dbReference type="NCBI Taxonomy" id="1834418"/>
    <lineage>
        <taxon>Bacteria</taxon>
        <taxon>Bacillati</taxon>
        <taxon>Bacillota</taxon>
        <taxon>Bacilli</taxon>
        <taxon>Bacillales</taxon>
        <taxon>Bacillaceae</taxon>
        <taxon>Aliibacillus</taxon>
    </lineage>
</organism>
<evidence type="ECO:0000313" key="2">
    <source>
        <dbReference type="EMBL" id="MFC5628067.1"/>
    </source>
</evidence>
<gene>
    <name evidence="2" type="ORF">ACFPTR_04060</name>
</gene>
<keyword evidence="3" id="KW-1185">Reference proteome</keyword>
<dbReference type="EMBL" id="JBHSPF010000018">
    <property type="protein sequence ID" value="MFC5628067.1"/>
    <property type="molecule type" value="Genomic_DNA"/>
</dbReference>
<feature type="compositionally biased region" description="Basic residues" evidence="1">
    <location>
        <begin position="36"/>
        <end position="45"/>
    </location>
</feature>
<evidence type="ECO:0000313" key="3">
    <source>
        <dbReference type="Proteomes" id="UP001596143"/>
    </source>
</evidence>
<feature type="region of interest" description="Disordered" evidence="1">
    <location>
        <begin position="33"/>
        <end position="52"/>
    </location>
</feature>
<protein>
    <recommendedName>
        <fullName evidence="4">YfhE family protein</fullName>
    </recommendedName>
</protein>
<dbReference type="Proteomes" id="UP001596143">
    <property type="component" value="Unassembled WGS sequence"/>
</dbReference>
<sequence length="52" mass="6112">MERKKRKNKLFASMEAGNELGFFRSIEELKQLGAIGKKKNKKEKSNKKEEKK</sequence>
<name>A0ABW0U5M6_9BACI</name>
<evidence type="ECO:0000256" key="1">
    <source>
        <dbReference type="SAM" id="MobiDB-lite"/>
    </source>
</evidence>